<reference evidence="1 2" key="1">
    <citation type="submission" date="2015-01" db="EMBL/GenBank/DDBJ databases">
        <title>Genome sequencing of Jeotgalibacillus soli.</title>
        <authorList>
            <person name="Goh K.M."/>
            <person name="Chan K.-G."/>
            <person name="Yaakop A.S."/>
            <person name="Ee R."/>
            <person name="Gan H.M."/>
            <person name="Chan C.S."/>
        </authorList>
    </citation>
    <scope>NUCLEOTIDE SEQUENCE [LARGE SCALE GENOMIC DNA]</scope>
    <source>
        <strain evidence="1 2">P9</strain>
    </source>
</reference>
<accession>A0A0C2S6P2</accession>
<dbReference type="Gene3D" id="1.50.10.20">
    <property type="match status" value="1"/>
</dbReference>
<dbReference type="OrthoDB" id="3286086at2"/>
<dbReference type="AlphaFoldDB" id="A0A0C2S6P2"/>
<dbReference type="SUPFAM" id="SSF48239">
    <property type="entry name" value="Terpenoid cyclases/Protein prenyltransferases"/>
    <property type="match status" value="1"/>
</dbReference>
<keyword evidence="2" id="KW-1185">Reference proteome</keyword>
<name>A0A0C2S6P2_9BACL</name>
<dbReference type="STRING" id="889306.KP78_11720"/>
<evidence type="ECO:0008006" key="3">
    <source>
        <dbReference type="Google" id="ProtNLM"/>
    </source>
</evidence>
<protein>
    <recommendedName>
        <fullName evidence="3">Squalene cyclase C-terminal domain-containing protein</fullName>
    </recommendedName>
</protein>
<evidence type="ECO:0000313" key="2">
    <source>
        <dbReference type="Proteomes" id="UP000031938"/>
    </source>
</evidence>
<dbReference type="PATRIC" id="fig|889306.3.peg.1179"/>
<sequence>MNLLMKYLSKEQIEAIDHYIMHEARPVDRAFYLYRQGKGSAEDVIQALQSYQNQDGGFGHALEPDSRLTESSVLNTTIAFQFLSRLPVNGDHQMVQKGLNYLIQQYNATHGTWPIVPAAINQVPRAPWWNVNEETGETSFEKTPGNPAAEILGYFQHYRKYIPLRILEQIQSSVMKRWDEIDEWEMHEVQCYYRLAELTNNEEIRARIIRKMRQNVNEIFLLTKKQWAGYGLQPMVIVKEENSPLYSVLEGVVEENHQWFSSQLEKAGYWKPGWEWGQYPKEWEQAKKEWCSYITVMACF</sequence>
<dbReference type="RefSeq" id="WP_041086935.1">
    <property type="nucleotide sequence ID" value="NZ_JXRP01000009.1"/>
</dbReference>
<proteinExistence type="predicted"/>
<organism evidence="1 2">
    <name type="scientific">Jeotgalibacillus soli</name>
    <dbReference type="NCBI Taxonomy" id="889306"/>
    <lineage>
        <taxon>Bacteria</taxon>
        <taxon>Bacillati</taxon>
        <taxon>Bacillota</taxon>
        <taxon>Bacilli</taxon>
        <taxon>Bacillales</taxon>
        <taxon>Caryophanaceae</taxon>
        <taxon>Jeotgalibacillus</taxon>
    </lineage>
</organism>
<gene>
    <name evidence="1" type="ORF">KP78_11720</name>
</gene>
<comment type="caution">
    <text evidence="1">The sequence shown here is derived from an EMBL/GenBank/DDBJ whole genome shotgun (WGS) entry which is preliminary data.</text>
</comment>
<evidence type="ECO:0000313" key="1">
    <source>
        <dbReference type="EMBL" id="KIL49704.1"/>
    </source>
</evidence>
<dbReference type="Proteomes" id="UP000031938">
    <property type="component" value="Unassembled WGS sequence"/>
</dbReference>
<dbReference type="EMBL" id="JXRP01000009">
    <property type="protein sequence ID" value="KIL49704.1"/>
    <property type="molecule type" value="Genomic_DNA"/>
</dbReference>
<dbReference type="InterPro" id="IPR008930">
    <property type="entry name" value="Terpenoid_cyclase/PrenylTrfase"/>
</dbReference>